<accession>A0A1T4KZ47</accession>
<dbReference type="Proteomes" id="UP000190121">
    <property type="component" value="Unassembled WGS sequence"/>
</dbReference>
<dbReference type="AlphaFoldDB" id="A0A1T4KZ47"/>
<dbReference type="Gene3D" id="3.90.550.10">
    <property type="entry name" value="Spore Coat Polysaccharide Biosynthesis Protein SpsA, Chain A"/>
    <property type="match status" value="1"/>
</dbReference>
<dbReference type="SUPFAM" id="SSF53448">
    <property type="entry name" value="Nucleotide-diphospho-sugar transferases"/>
    <property type="match status" value="1"/>
</dbReference>
<dbReference type="InterPro" id="IPR001173">
    <property type="entry name" value="Glyco_trans_2-like"/>
</dbReference>
<protein>
    <submittedName>
        <fullName evidence="4">Glycosyl transferase family 2</fullName>
    </submittedName>
</protein>
<gene>
    <name evidence="4" type="ORF">SAMN02745171_00222</name>
</gene>
<organism evidence="4 5">
    <name type="scientific">Porphyromonas circumdentaria</name>
    <dbReference type="NCBI Taxonomy" id="29524"/>
    <lineage>
        <taxon>Bacteria</taxon>
        <taxon>Pseudomonadati</taxon>
        <taxon>Bacteroidota</taxon>
        <taxon>Bacteroidia</taxon>
        <taxon>Bacteroidales</taxon>
        <taxon>Porphyromonadaceae</taxon>
        <taxon>Porphyromonas</taxon>
    </lineage>
</organism>
<evidence type="ECO:0000256" key="2">
    <source>
        <dbReference type="ARBA" id="ARBA00022679"/>
    </source>
</evidence>
<keyword evidence="1" id="KW-0328">Glycosyltransferase</keyword>
<dbReference type="Pfam" id="PF00535">
    <property type="entry name" value="Glycos_transf_2"/>
    <property type="match status" value="1"/>
</dbReference>
<dbReference type="InterPro" id="IPR029044">
    <property type="entry name" value="Nucleotide-diphossugar_trans"/>
</dbReference>
<sequence>MLEFSPEFVRALSIIIPVYNVEDYLRRCVESILAQDYYNYEIILVDDGSTDSSGAICDELAREHSFIRVIHKSNGGQSSARNVGIEEAVGKYIWFIDSDDYIAPQCLALIMKQIEQNSTEILFFPYIRTNGVVTFGGSIGNYHEGEYSGKDILQYQLANISSCTFISEKKIWLENNLRYIDGIYFEDFEIWPRIMKVITRASFFNSSLIPYLYYIRVGSVMNLSDQARRMRQIDDFFRIEDLWRDCFNLHNPAPNSYDMQMVKSASNMLHRNLLNFVRKSRFSLSTKLKLYAEFRRKGVFSSYYNGYKKDWYQGSSSVKLFWNTIGRSFILFSLFSIIEEIRKKLHK</sequence>
<dbReference type="CDD" id="cd00761">
    <property type="entry name" value="Glyco_tranf_GTA_type"/>
    <property type="match status" value="1"/>
</dbReference>
<reference evidence="5" key="1">
    <citation type="submission" date="2017-02" db="EMBL/GenBank/DDBJ databases">
        <authorList>
            <person name="Varghese N."/>
            <person name="Submissions S."/>
        </authorList>
    </citation>
    <scope>NUCLEOTIDE SEQUENCE [LARGE SCALE GENOMIC DNA]</scope>
    <source>
        <strain evidence="5">ATCC 51356</strain>
    </source>
</reference>
<dbReference type="PANTHER" id="PTHR22916:SF51">
    <property type="entry name" value="GLYCOSYLTRANSFERASE EPSH-RELATED"/>
    <property type="match status" value="1"/>
</dbReference>
<dbReference type="OrthoDB" id="396512at2"/>
<feature type="domain" description="Glycosyltransferase 2-like" evidence="3">
    <location>
        <begin position="13"/>
        <end position="160"/>
    </location>
</feature>
<dbReference type="RefSeq" id="WP_078736189.1">
    <property type="nucleotide sequence ID" value="NZ_FUXE01000002.1"/>
</dbReference>
<keyword evidence="2 4" id="KW-0808">Transferase</keyword>
<evidence type="ECO:0000313" key="5">
    <source>
        <dbReference type="Proteomes" id="UP000190121"/>
    </source>
</evidence>
<evidence type="ECO:0000256" key="1">
    <source>
        <dbReference type="ARBA" id="ARBA00022676"/>
    </source>
</evidence>
<dbReference type="EMBL" id="FUXE01000002">
    <property type="protein sequence ID" value="SJZ47590.1"/>
    <property type="molecule type" value="Genomic_DNA"/>
</dbReference>
<dbReference type="PANTHER" id="PTHR22916">
    <property type="entry name" value="GLYCOSYLTRANSFERASE"/>
    <property type="match status" value="1"/>
</dbReference>
<evidence type="ECO:0000259" key="3">
    <source>
        <dbReference type="Pfam" id="PF00535"/>
    </source>
</evidence>
<name>A0A1T4KZ47_9PORP</name>
<dbReference type="GO" id="GO:0016758">
    <property type="term" value="F:hexosyltransferase activity"/>
    <property type="evidence" value="ECO:0007669"/>
    <property type="project" value="UniProtKB-ARBA"/>
</dbReference>
<evidence type="ECO:0000313" key="4">
    <source>
        <dbReference type="EMBL" id="SJZ47590.1"/>
    </source>
</evidence>
<dbReference type="STRING" id="29524.SAMN02745171_00222"/>
<keyword evidence="5" id="KW-1185">Reference proteome</keyword>
<proteinExistence type="predicted"/>